<feature type="transmembrane region" description="Helical" evidence="5">
    <location>
        <begin position="29"/>
        <end position="48"/>
    </location>
</feature>
<dbReference type="PANTHER" id="PTHR22911:SF6">
    <property type="entry name" value="SOLUTE CARRIER FAMILY 35 MEMBER G1"/>
    <property type="match status" value="1"/>
</dbReference>
<dbReference type="Gene3D" id="1.10.3730.20">
    <property type="match status" value="1"/>
</dbReference>
<name>A0A1Y0EPH1_9BURK</name>
<dbReference type="OrthoDB" id="8524934at2"/>
<evidence type="ECO:0000313" key="6">
    <source>
        <dbReference type="EMBL" id="ARU05209.1"/>
    </source>
</evidence>
<feature type="transmembrane region" description="Helical" evidence="5">
    <location>
        <begin position="123"/>
        <end position="141"/>
    </location>
</feature>
<evidence type="ECO:0000256" key="5">
    <source>
        <dbReference type="SAM" id="Phobius"/>
    </source>
</evidence>
<protein>
    <submittedName>
        <fullName evidence="6">EamA family transporter</fullName>
    </submittedName>
</protein>
<feature type="transmembrane region" description="Helical" evidence="5">
    <location>
        <begin position="208"/>
        <end position="226"/>
    </location>
</feature>
<dbReference type="RefSeq" id="WP_087281141.1">
    <property type="nucleotide sequence ID" value="NZ_CP021455.1"/>
</dbReference>
<organism evidence="6 7">
    <name type="scientific">Comamonas serinivorans</name>
    <dbReference type="NCBI Taxonomy" id="1082851"/>
    <lineage>
        <taxon>Bacteria</taxon>
        <taxon>Pseudomonadati</taxon>
        <taxon>Pseudomonadota</taxon>
        <taxon>Betaproteobacteria</taxon>
        <taxon>Burkholderiales</taxon>
        <taxon>Comamonadaceae</taxon>
        <taxon>Comamonas</taxon>
    </lineage>
</organism>
<feature type="transmembrane region" description="Helical" evidence="5">
    <location>
        <begin position="92"/>
        <end position="111"/>
    </location>
</feature>
<dbReference type="SUPFAM" id="SSF103481">
    <property type="entry name" value="Multidrug resistance efflux transporter EmrE"/>
    <property type="match status" value="2"/>
</dbReference>
<dbReference type="EMBL" id="CP021455">
    <property type="protein sequence ID" value="ARU05209.1"/>
    <property type="molecule type" value="Genomic_DNA"/>
</dbReference>
<dbReference type="PANTHER" id="PTHR22911">
    <property type="entry name" value="ACYL-MALONYL CONDENSING ENZYME-RELATED"/>
    <property type="match status" value="1"/>
</dbReference>
<dbReference type="GO" id="GO:0016020">
    <property type="term" value="C:membrane"/>
    <property type="evidence" value="ECO:0007669"/>
    <property type="project" value="UniProtKB-SubCell"/>
</dbReference>
<proteinExistence type="predicted"/>
<dbReference type="AlphaFoldDB" id="A0A1Y0EPH1"/>
<evidence type="ECO:0000256" key="4">
    <source>
        <dbReference type="ARBA" id="ARBA00023136"/>
    </source>
</evidence>
<comment type="subcellular location">
    <subcellularLocation>
        <location evidence="1">Membrane</location>
        <topology evidence="1">Multi-pass membrane protein</topology>
    </subcellularLocation>
</comment>
<sequence>MQAAWMIAAAFFFASMAVGVKYASAHYGFFEIVMYRGLIGMLVMLVICRAQRVTLATRLPGMHVWRNVVGVSAMTAWYYAIGHLPLATALTLNYMSSVWVAVFVLASTLLTGGLGDIRRQMPLALAVVTSFAGVLLMLRPTMGEDQLFPGLVGLMSGLMAAMAVLQVAALARMGEPESRTVFYFSLACTVVGLVGAALFEGFHWHWPQIWWLVGLGVLAALGQLCLTRAYSRGSTIVVANLNYAGIVFAAIYGAILFGDQIPLVGWLGIFLIVASGITATLLRGRAVPARPEPKAIAAKAD</sequence>
<evidence type="ECO:0000313" key="7">
    <source>
        <dbReference type="Proteomes" id="UP000196138"/>
    </source>
</evidence>
<reference evidence="6 7" key="1">
    <citation type="submission" date="2017-05" db="EMBL/GenBank/DDBJ databases">
        <authorList>
            <person name="Song R."/>
            <person name="Chenine A.L."/>
            <person name="Ruprecht R.M."/>
        </authorList>
    </citation>
    <scope>NUCLEOTIDE SEQUENCE [LARGE SCALE GENOMIC DNA]</scope>
    <source>
        <strain evidence="6 7">DSM 26136</strain>
    </source>
</reference>
<dbReference type="InterPro" id="IPR037185">
    <property type="entry name" value="EmrE-like"/>
</dbReference>
<keyword evidence="3 5" id="KW-1133">Transmembrane helix</keyword>
<keyword evidence="2 5" id="KW-0812">Transmembrane</keyword>
<feature type="transmembrane region" description="Helical" evidence="5">
    <location>
        <begin position="147"/>
        <end position="169"/>
    </location>
</feature>
<evidence type="ECO:0000256" key="3">
    <source>
        <dbReference type="ARBA" id="ARBA00022989"/>
    </source>
</evidence>
<feature type="transmembrane region" description="Helical" evidence="5">
    <location>
        <begin position="263"/>
        <end position="282"/>
    </location>
</feature>
<evidence type="ECO:0000256" key="1">
    <source>
        <dbReference type="ARBA" id="ARBA00004141"/>
    </source>
</evidence>
<feature type="transmembrane region" description="Helical" evidence="5">
    <location>
        <begin position="238"/>
        <end position="257"/>
    </location>
</feature>
<accession>A0A1Y0EPH1</accession>
<feature type="transmembrane region" description="Helical" evidence="5">
    <location>
        <begin position="68"/>
        <end position="86"/>
    </location>
</feature>
<keyword evidence="4 5" id="KW-0472">Membrane</keyword>
<dbReference type="KEGG" id="cser:CCO03_11410"/>
<dbReference type="Proteomes" id="UP000196138">
    <property type="component" value="Chromosome"/>
</dbReference>
<feature type="transmembrane region" description="Helical" evidence="5">
    <location>
        <begin position="181"/>
        <end position="202"/>
    </location>
</feature>
<keyword evidence="7" id="KW-1185">Reference proteome</keyword>
<evidence type="ECO:0000256" key="2">
    <source>
        <dbReference type="ARBA" id="ARBA00022692"/>
    </source>
</evidence>
<gene>
    <name evidence="6" type="ORF">CCO03_11410</name>
</gene>